<dbReference type="PIRSF" id="PIRSF000171">
    <property type="entry name" value="SDHA_APRA_LASPO"/>
    <property type="match status" value="1"/>
</dbReference>
<dbReference type="SUPFAM" id="SSF46977">
    <property type="entry name" value="Succinate dehydrogenase/fumarate reductase flavoprotein C-terminal domain"/>
    <property type="match status" value="1"/>
</dbReference>
<evidence type="ECO:0000256" key="8">
    <source>
        <dbReference type="ARBA" id="ARBA00022982"/>
    </source>
</evidence>
<dbReference type="InterPro" id="IPR011280">
    <property type="entry name" value="Succ_DH/Fum_Rdt_flav_su"/>
</dbReference>
<accession>A0ABS0QEV1</accession>
<keyword evidence="12" id="KW-0175">Coiled coil</keyword>
<protein>
    <recommendedName>
        <fullName evidence="4">succinate dehydrogenase</fullName>
        <ecNumber evidence="4">1.3.5.1</ecNumber>
    </recommendedName>
</protein>
<comment type="similarity">
    <text evidence="3">Belongs to the FAD-dependent oxidoreductase 2 family. FRD/SDH subfamily.</text>
</comment>
<dbReference type="Gene3D" id="1.20.58.100">
    <property type="entry name" value="Fumarate reductase/succinate dehydrogenase flavoprotein-like, C-terminal domain"/>
    <property type="match status" value="1"/>
</dbReference>
<dbReference type="Gene3D" id="3.90.700.10">
    <property type="entry name" value="Succinate dehydrogenase/fumarate reductase flavoprotein, catalytic domain"/>
    <property type="match status" value="1"/>
</dbReference>
<dbReference type="PANTHER" id="PTHR11632">
    <property type="entry name" value="SUCCINATE DEHYDROGENASE 2 FLAVOPROTEIN SUBUNIT"/>
    <property type="match status" value="1"/>
</dbReference>
<evidence type="ECO:0000256" key="11">
    <source>
        <dbReference type="ARBA" id="ARBA00049220"/>
    </source>
</evidence>
<dbReference type="InterPro" id="IPR003953">
    <property type="entry name" value="FAD-dep_OxRdtase_2_FAD-bd"/>
</dbReference>
<keyword evidence="5" id="KW-0813">Transport</keyword>
<keyword evidence="9" id="KW-0560">Oxidoreductase</keyword>
<keyword evidence="8" id="KW-0249">Electron transport</keyword>
<evidence type="ECO:0000256" key="9">
    <source>
        <dbReference type="ARBA" id="ARBA00023002"/>
    </source>
</evidence>
<evidence type="ECO:0000259" key="13">
    <source>
        <dbReference type="Pfam" id="PF00890"/>
    </source>
</evidence>
<dbReference type="InterPro" id="IPR030664">
    <property type="entry name" value="SdhA/FrdA/AprA"/>
</dbReference>
<dbReference type="PRINTS" id="PR00411">
    <property type="entry name" value="PNDRDTASEI"/>
</dbReference>
<evidence type="ECO:0000256" key="5">
    <source>
        <dbReference type="ARBA" id="ARBA00022448"/>
    </source>
</evidence>
<dbReference type="NCBIfam" id="NF006392">
    <property type="entry name" value="PRK08641.1"/>
    <property type="match status" value="1"/>
</dbReference>
<keyword evidence="16" id="KW-1185">Reference proteome</keyword>
<dbReference type="RefSeq" id="WP_037993332.1">
    <property type="nucleotide sequence ID" value="NZ_CP036487.1"/>
</dbReference>
<reference evidence="15 16" key="1">
    <citation type="submission" date="2020-12" db="EMBL/GenBank/DDBJ databases">
        <title>WGS of Thermoactinomyces spp.</title>
        <authorList>
            <person name="Cheng K."/>
        </authorList>
    </citation>
    <scope>NUCLEOTIDE SEQUENCE [LARGE SCALE GENOMIC DNA]</scope>
    <source>
        <strain evidence="16">CICC 10650\ACCC 41061</strain>
    </source>
</reference>
<evidence type="ECO:0000256" key="7">
    <source>
        <dbReference type="ARBA" id="ARBA00022827"/>
    </source>
</evidence>
<feature type="coiled-coil region" evidence="12">
    <location>
        <begin position="465"/>
        <end position="492"/>
    </location>
</feature>
<evidence type="ECO:0000256" key="10">
    <source>
        <dbReference type="ARBA" id="ARBA00023136"/>
    </source>
</evidence>
<name>A0ABS0QEV1_THEVU</name>
<evidence type="ECO:0000256" key="2">
    <source>
        <dbReference type="ARBA" id="ARBA00004170"/>
    </source>
</evidence>
<keyword evidence="7" id="KW-0274">FAD</keyword>
<evidence type="ECO:0000259" key="14">
    <source>
        <dbReference type="Pfam" id="PF02910"/>
    </source>
</evidence>
<evidence type="ECO:0000313" key="16">
    <source>
        <dbReference type="Proteomes" id="UP000641910"/>
    </source>
</evidence>
<comment type="catalytic activity">
    <reaction evidence="11">
        <text>a quinone + succinate = fumarate + a quinol</text>
        <dbReference type="Rhea" id="RHEA:40523"/>
        <dbReference type="ChEBI" id="CHEBI:24646"/>
        <dbReference type="ChEBI" id="CHEBI:29806"/>
        <dbReference type="ChEBI" id="CHEBI:30031"/>
        <dbReference type="ChEBI" id="CHEBI:132124"/>
        <dbReference type="EC" id="1.3.5.1"/>
    </reaction>
</comment>
<keyword evidence="10" id="KW-0472">Membrane</keyword>
<proteinExistence type="inferred from homology"/>
<dbReference type="Pfam" id="PF02910">
    <property type="entry name" value="Succ_DH_flav_C"/>
    <property type="match status" value="1"/>
</dbReference>
<sequence length="586" mass="65686">MNEKIIVVGGGLAGLMATIKAAEAGADVQLFSLVPVKRSHSVCAQGGINGAVNTKGEGDSPWEHFDDTVYGGDFLANQPPVKAMCEAAPGIIYMMDRMGVPFNRTPEGLIDFRRFGGTKHHRTAYAGATTGQQLLYALDEQVRRFEVEGKVTKFEHWEFVRIVQDDEGRCRGIVAQNLRSSEFVTFLADAVILATGGPGIIFGKSTNSMINTGTAASAVYQQGAYYANGEFIQIHPTAIPGDDKLRLMSESARGEGGRVWTYKDGKPWYFLEEWYPAYGNLVPRDIATRAIFKVCVDMKLGINGENMVYLDLSHKDPHELDIKLGGIIEIYEKFVGEDPRKVPMKIFPAVHYSMGGLWVDFDQMTNIPGLFAAGECDYQYHGANRLGANSLLSSIYGGMVAGPKAIEYVRGLNHSVEDMSVDQFESQRKAEEEKYESILKMDSGNENAYLLHKELGEWMTDNVTVVRYNDRLKKTDEKIQELMERYQNINMVDTSKWSNQAGPFTRHLWNMLQLARVITLGAYNRNESRGAHYKPEFPDRNDEEWLKTTKAKFTPEGPVFEYEPVDVSLIKPRPRRYDVDKGGAKK</sequence>
<evidence type="ECO:0000256" key="3">
    <source>
        <dbReference type="ARBA" id="ARBA00008040"/>
    </source>
</evidence>
<dbReference type="InterPro" id="IPR036188">
    <property type="entry name" value="FAD/NAD-bd_sf"/>
</dbReference>
<dbReference type="SUPFAM" id="SSF51905">
    <property type="entry name" value="FAD/NAD(P)-binding domain"/>
    <property type="match status" value="1"/>
</dbReference>
<dbReference type="InterPro" id="IPR027477">
    <property type="entry name" value="Succ_DH/fumarate_Rdtase_cat_sf"/>
</dbReference>
<dbReference type="NCBIfam" id="TIGR01811">
    <property type="entry name" value="sdhA_Bsu"/>
    <property type="match status" value="1"/>
</dbReference>
<dbReference type="SUPFAM" id="SSF56425">
    <property type="entry name" value="Succinate dehydrogenase/fumarate reductase flavoprotein, catalytic domain"/>
    <property type="match status" value="1"/>
</dbReference>
<dbReference type="InterPro" id="IPR037099">
    <property type="entry name" value="Fum_R/Succ_DH_flav-like_C_sf"/>
</dbReference>
<dbReference type="PANTHER" id="PTHR11632:SF53">
    <property type="entry name" value="SUCCINATE DEHYDROGENASE FLAVOPROTEIN SUBUNIT"/>
    <property type="match status" value="1"/>
</dbReference>
<evidence type="ECO:0000256" key="12">
    <source>
        <dbReference type="SAM" id="Coils"/>
    </source>
</evidence>
<dbReference type="Gene3D" id="3.50.50.60">
    <property type="entry name" value="FAD/NAD(P)-binding domain"/>
    <property type="match status" value="1"/>
</dbReference>
<comment type="subcellular location">
    <subcellularLocation>
        <location evidence="2">Membrane</location>
        <topology evidence="2">Peripheral membrane protein</topology>
    </subcellularLocation>
</comment>
<organism evidence="15 16">
    <name type="scientific">Thermoactinomyces vulgaris</name>
    <dbReference type="NCBI Taxonomy" id="2026"/>
    <lineage>
        <taxon>Bacteria</taxon>
        <taxon>Bacillati</taxon>
        <taxon>Bacillota</taxon>
        <taxon>Bacilli</taxon>
        <taxon>Bacillales</taxon>
        <taxon>Thermoactinomycetaceae</taxon>
        <taxon>Thermoactinomyces</taxon>
    </lineage>
</organism>
<evidence type="ECO:0000256" key="1">
    <source>
        <dbReference type="ARBA" id="ARBA00001974"/>
    </source>
</evidence>
<dbReference type="PROSITE" id="PS00504">
    <property type="entry name" value="FRD_SDH_FAD_BINDING"/>
    <property type="match status" value="1"/>
</dbReference>
<dbReference type="EMBL" id="JAECVU010000001">
    <property type="protein sequence ID" value="MBH8587773.1"/>
    <property type="molecule type" value="Genomic_DNA"/>
</dbReference>
<keyword evidence="6" id="KW-0285">Flavoprotein</keyword>
<feature type="domain" description="FAD-dependent oxidoreductase 2 FAD-binding" evidence="13">
    <location>
        <begin position="5"/>
        <end position="391"/>
    </location>
</feature>
<comment type="caution">
    <text evidence="15">The sequence shown here is derived from an EMBL/GenBank/DDBJ whole genome shotgun (WGS) entry which is preliminary data.</text>
</comment>
<dbReference type="PRINTS" id="PR00368">
    <property type="entry name" value="FADPNR"/>
</dbReference>
<dbReference type="EC" id="1.3.5.1" evidence="4"/>
<dbReference type="InterPro" id="IPR015939">
    <property type="entry name" value="Fum_Rdtase/Succ_DH_flav-like_C"/>
</dbReference>
<feature type="domain" description="Fumarate reductase/succinate dehydrogenase flavoprotein-like C-terminal" evidence="14">
    <location>
        <begin position="452"/>
        <end position="577"/>
    </location>
</feature>
<evidence type="ECO:0000256" key="4">
    <source>
        <dbReference type="ARBA" id="ARBA00012792"/>
    </source>
</evidence>
<comment type="cofactor">
    <cofactor evidence="1">
        <name>FAD</name>
        <dbReference type="ChEBI" id="CHEBI:57692"/>
    </cofactor>
</comment>
<dbReference type="InterPro" id="IPR003952">
    <property type="entry name" value="FRD_SDH_FAD_BS"/>
</dbReference>
<dbReference type="Pfam" id="PF00890">
    <property type="entry name" value="FAD_binding_2"/>
    <property type="match status" value="1"/>
</dbReference>
<evidence type="ECO:0000256" key="6">
    <source>
        <dbReference type="ARBA" id="ARBA00022630"/>
    </source>
</evidence>
<dbReference type="Proteomes" id="UP000641910">
    <property type="component" value="Unassembled WGS sequence"/>
</dbReference>
<gene>
    <name evidence="15" type="primary">sdhA</name>
    <name evidence="15" type="ORF">I8U22_02925</name>
</gene>
<evidence type="ECO:0000313" key="15">
    <source>
        <dbReference type="EMBL" id="MBH8587773.1"/>
    </source>
</evidence>